<evidence type="ECO:0000313" key="1">
    <source>
        <dbReference type="EMBL" id="KKL85264.1"/>
    </source>
</evidence>
<protein>
    <recommendedName>
        <fullName evidence="2">SIS domain-containing protein</fullName>
    </recommendedName>
</protein>
<gene>
    <name evidence="1" type="ORF">LCGC14_1956480</name>
</gene>
<reference evidence="1" key="1">
    <citation type="journal article" date="2015" name="Nature">
        <title>Complex archaea that bridge the gap between prokaryotes and eukaryotes.</title>
        <authorList>
            <person name="Spang A."/>
            <person name="Saw J.H."/>
            <person name="Jorgensen S.L."/>
            <person name="Zaremba-Niedzwiedzka K."/>
            <person name="Martijn J."/>
            <person name="Lind A.E."/>
            <person name="van Eijk R."/>
            <person name="Schleper C."/>
            <person name="Guy L."/>
            <person name="Ettema T.J."/>
        </authorList>
    </citation>
    <scope>NUCLEOTIDE SEQUENCE</scope>
</reference>
<accession>A0A0F9FFX8</accession>
<name>A0A0F9FFX8_9ZZZZ</name>
<organism evidence="1">
    <name type="scientific">marine sediment metagenome</name>
    <dbReference type="NCBI Taxonomy" id="412755"/>
    <lineage>
        <taxon>unclassified sequences</taxon>
        <taxon>metagenomes</taxon>
        <taxon>ecological metagenomes</taxon>
    </lineage>
</organism>
<comment type="caution">
    <text evidence="1">The sequence shown here is derived from an EMBL/GenBank/DDBJ whole genome shotgun (WGS) entry which is preliminary data.</text>
</comment>
<evidence type="ECO:0008006" key="2">
    <source>
        <dbReference type="Google" id="ProtNLM"/>
    </source>
</evidence>
<dbReference type="AlphaFoldDB" id="A0A0F9FFX8"/>
<proteinExistence type="predicted"/>
<sequence>MAETLCTSAQIIILAGANANATIVADTTSTAEFINRAEGLIIAETTFDWIANYTALSASVKLIVNVTCASLAAMSIIQYDMSGYTSRLEAQTMLDVLWNQYREGIKILKDKDSQTFIGKVA</sequence>
<dbReference type="EMBL" id="LAZR01021456">
    <property type="protein sequence ID" value="KKL85264.1"/>
    <property type="molecule type" value="Genomic_DNA"/>
</dbReference>